<dbReference type="InterPro" id="IPR020635">
    <property type="entry name" value="Tyr_kinase_cat_dom"/>
</dbReference>
<dbReference type="SMART" id="SM00219">
    <property type="entry name" value="TyrKc"/>
    <property type="match status" value="1"/>
</dbReference>
<dbReference type="HOGENOM" id="CLU_512252_0_0_1"/>
<dbReference type="GO" id="GO:0043235">
    <property type="term" value="C:receptor complex"/>
    <property type="evidence" value="ECO:0007669"/>
    <property type="project" value="TreeGrafter"/>
</dbReference>
<dbReference type="VEuPathDB" id="VectorBase:RPRC001078"/>
<sequence>MVRLLSFIITIFFINDGRSVNESNCNNKLKNKYVIEFGELKYSTQYHIEVKAIFGAEESKSYSLSRVTPSCFDMNGYNYTICVPEKPANLQIIPGDCEILASWDSPPTSPDNYILIMYYNNTPHNLTLLGNETSVLIPLNHFDFGQEYVLFISSVASSGNSEFAFSKQRNNYCNAEKSLFQEKTGIDITHIVLYVGIFAFVTINVIILTVYFKRKRHRNVNKLEIEEKKENMLQEEENAIMMGEECDEYEIPRNKLQLYEIIGEGEFGVVRRAHLKHGTESKDVAVKMLRDKATTEDKRQLVQEVKVMKSVGFHVNIVSLIGYCSTSMLLVVEYCSLGDLQNYLRKIWQNSVKAHDMIKNLNIHGTSLKNVNNAVSNILYENSELEKELLKITIVDLISLARQIATGMEYLSKNRVIHRDLAARNVLLTGNRSAKISDFGLSRDVYEQNMYRKKTTARLPIKWMALESLVHHLFTTQSDVYELMLSCWDASPQQRPSFTKLVLKLEEIMEAESSHKYLQLIPISNYHCRTLN</sequence>
<evidence type="ECO:0000256" key="3">
    <source>
        <dbReference type="ARBA" id="ARBA00022679"/>
    </source>
</evidence>
<keyword evidence="7" id="KW-1185">Reference proteome</keyword>
<evidence type="ECO:0000313" key="6">
    <source>
        <dbReference type="EnsemblMetazoa" id="RPRC001078-PA"/>
    </source>
</evidence>
<dbReference type="Gene3D" id="3.30.200.20">
    <property type="entry name" value="Phosphorylase Kinase, domain 1"/>
    <property type="match status" value="1"/>
</dbReference>
<evidence type="ECO:0000313" key="7">
    <source>
        <dbReference type="Proteomes" id="UP000015103"/>
    </source>
</evidence>
<dbReference type="GO" id="GO:0005524">
    <property type="term" value="F:ATP binding"/>
    <property type="evidence" value="ECO:0007669"/>
    <property type="project" value="UniProtKB-UniRule"/>
</dbReference>
<dbReference type="InterPro" id="IPR036116">
    <property type="entry name" value="FN3_sf"/>
</dbReference>
<dbReference type="InterPro" id="IPR011009">
    <property type="entry name" value="Kinase-like_dom_sf"/>
</dbReference>
<dbReference type="Proteomes" id="UP000015103">
    <property type="component" value="Unassembled WGS sequence"/>
</dbReference>
<dbReference type="GO" id="GO:0004714">
    <property type="term" value="F:transmembrane receptor protein tyrosine kinase activity"/>
    <property type="evidence" value="ECO:0007669"/>
    <property type="project" value="UniProtKB-EC"/>
</dbReference>
<comment type="catalytic activity">
    <reaction evidence="5">
        <text>L-tyrosyl-[protein] + ATP = O-phospho-L-tyrosyl-[protein] + ADP + H(+)</text>
        <dbReference type="Rhea" id="RHEA:10596"/>
        <dbReference type="Rhea" id="RHEA-COMP:10136"/>
        <dbReference type="Rhea" id="RHEA-COMP:20101"/>
        <dbReference type="ChEBI" id="CHEBI:15378"/>
        <dbReference type="ChEBI" id="CHEBI:30616"/>
        <dbReference type="ChEBI" id="CHEBI:46858"/>
        <dbReference type="ChEBI" id="CHEBI:61978"/>
        <dbReference type="ChEBI" id="CHEBI:456216"/>
        <dbReference type="EC" id="2.7.10.1"/>
    </reaction>
</comment>
<dbReference type="CDD" id="cd00192">
    <property type="entry name" value="PTKc"/>
    <property type="match status" value="1"/>
</dbReference>
<dbReference type="PROSITE" id="PS00107">
    <property type="entry name" value="PROTEIN_KINASE_ATP"/>
    <property type="match status" value="1"/>
</dbReference>
<dbReference type="PANTHER" id="PTHR24416:SF620">
    <property type="entry name" value="TYROSINE-PROTEIN KINASE RECEPTOR TORSO"/>
    <property type="match status" value="1"/>
</dbReference>
<name>T1HAM3_RHOPR</name>
<dbReference type="EMBL" id="ACPB03006898">
    <property type="status" value="NOT_ANNOTATED_CDS"/>
    <property type="molecule type" value="Genomic_DNA"/>
</dbReference>
<comment type="subcellular location">
    <subcellularLocation>
        <location evidence="1">Membrane</location>
        <topology evidence="1">Single-pass membrane protein</topology>
    </subcellularLocation>
</comment>
<evidence type="ECO:0000256" key="2">
    <source>
        <dbReference type="ARBA" id="ARBA00011902"/>
    </source>
</evidence>
<dbReference type="FunCoup" id="T1HAM3">
    <property type="interactions" value="47"/>
</dbReference>
<protein>
    <recommendedName>
        <fullName evidence="2">receptor protein-tyrosine kinase</fullName>
        <ecNumber evidence="2">2.7.10.1</ecNumber>
    </recommendedName>
</protein>
<evidence type="ECO:0000256" key="4">
    <source>
        <dbReference type="ARBA" id="ARBA00022777"/>
    </source>
</evidence>
<dbReference type="InterPro" id="IPR050122">
    <property type="entry name" value="RTK"/>
</dbReference>
<evidence type="ECO:0000256" key="5">
    <source>
        <dbReference type="ARBA" id="ARBA00051243"/>
    </source>
</evidence>
<dbReference type="EnsemblMetazoa" id="RPRC001078-RA">
    <property type="protein sequence ID" value="RPRC001078-PA"/>
    <property type="gene ID" value="RPRC001078"/>
</dbReference>
<dbReference type="AlphaFoldDB" id="T1HAM3"/>
<dbReference type="GO" id="GO:0007169">
    <property type="term" value="P:cell surface receptor protein tyrosine kinase signaling pathway"/>
    <property type="evidence" value="ECO:0007669"/>
    <property type="project" value="TreeGrafter"/>
</dbReference>
<dbReference type="InParanoid" id="T1HAM3"/>
<dbReference type="SUPFAM" id="SSF49265">
    <property type="entry name" value="Fibronectin type III"/>
    <property type="match status" value="1"/>
</dbReference>
<dbReference type="Pfam" id="PF07714">
    <property type="entry name" value="PK_Tyr_Ser-Thr"/>
    <property type="match status" value="1"/>
</dbReference>
<proteinExistence type="predicted"/>
<dbReference type="SUPFAM" id="SSF56112">
    <property type="entry name" value="Protein kinase-like (PK-like)"/>
    <property type="match status" value="1"/>
</dbReference>
<dbReference type="STRING" id="13249.T1HAM3"/>
<accession>T1HAM3</accession>
<dbReference type="EC" id="2.7.10.1" evidence="2"/>
<keyword evidence="4" id="KW-0418">Kinase</keyword>
<dbReference type="eggNOG" id="KOG0200">
    <property type="taxonomic scope" value="Eukaryota"/>
</dbReference>
<dbReference type="InterPro" id="IPR008266">
    <property type="entry name" value="Tyr_kinase_AS"/>
</dbReference>
<evidence type="ECO:0000256" key="1">
    <source>
        <dbReference type="ARBA" id="ARBA00004167"/>
    </source>
</evidence>
<dbReference type="GO" id="GO:0005886">
    <property type="term" value="C:plasma membrane"/>
    <property type="evidence" value="ECO:0007669"/>
    <property type="project" value="TreeGrafter"/>
</dbReference>
<dbReference type="OMA" id="AEIEWQP"/>
<reference evidence="6" key="1">
    <citation type="submission" date="2015-05" db="UniProtKB">
        <authorList>
            <consortium name="EnsemblMetazoa"/>
        </authorList>
    </citation>
    <scope>IDENTIFICATION</scope>
</reference>
<organism evidence="6 7">
    <name type="scientific">Rhodnius prolixus</name>
    <name type="common">Triatomid bug</name>
    <dbReference type="NCBI Taxonomy" id="13249"/>
    <lineage>
        <taxon>Eukaryota</taxon>
        <taxon>Metazoa</taxon>
        <taxon>Ecdysozoa</taxon>
        <taxon>Arthropoda</taxon>
        <taxon>Hexapoda</taxon>
        <taxon>Insecta</taxon>
        <taxon>Pterygota</taxon>
        <taxon>Neoptera</taxon>
        <taxon>Paraneoptera</taxon>
        <taxon>Hemiptera</taxon>
        <taxon>Heteroptera</taxon>
        <taxon>Panheteroptera</taxon>
        <taxon>Cimicomorpha</taxon>
        <taxon>Reduviidae</taxon>
        <taxon>Triatominae</taxon>
        <taxon>Rhodnius</taxon>
    </lineage>
</organism>
<dbReference type="PROSITE" id="PS50011">
    <property type="entry name" value="PROTEIN_KINASE_DOM"/>
    <property type="match status" value="1"/>
</dbReference>
<dbReference type="InterPro" id="IPR017441">
    <property type="entry name" value="Protein_kinase_ATP_BS"/>
</dbReference>
<keyword evidence="3" id="KW-0808">Transferase</keyword>
<dbReference type="PROSITE" id="PS00109">
    <property type="entry name" value="PROTEIN_KINASE_TYR"/>
    <property type="match status" value="1"/>
</dbReference>
<dbReference type="InterPro" id="IPR000719">
    <property type="entry name" value="Prot_kinase_dom"/>
</dbReference>
<dbReference type="PANTHER" id="PTHR24416">
    <property type="entry name" value="TYROSINE-PROTEIN KINASE RECEPTOR"/>
    <property type="match status" value="1"/>
</dbReference>
<dbReference type="InterPro" id="IPR001245">
    <property type="entry name" value="Ser-Thr/Tyr_kinase_cat_dom"/>
</dbReference>
<dbReference type="Gene3D" id="1.10.510.10">
    <property type="entry name" value="Transferase(Phosphotransferase) domain 1"/>
    <property type="match status" value="1"/>
</dbReference>